<accession>A0A4Q9M772</accession>
<feature type="region of interest" description="Disordered" evidence="1">
    <location>
        <begin position="218"/>
        <end position="239"/>
    </location>
</feature>
<feature type="compositionally biased region" description="Polar residues" evidence="1">
    <location>
        <begin position="285"/>
        <end position="302"/>
    </location>
</feature>
<feature type="compositionally biased region" description="Low complexity" evidence="1">
    <location>
        <begin position="152"/>
        <end position="172"/>
    </location>
</feature>
<feature type="transmembrane region" description="Helical" evidence="2">
    <location>
        <begin position="244"/>
        <end position="267"/>
    </location>
</feature>
<keyword evidence="2" id="KW-0472">Membrane</keyword>
<reference evidence="3" key="1">
    <citation type="submission" date="2019-01" db="EMBL/GenBank/DDBJ databases">
        <title>Draft genome sequences of three monokaryotic isolates of the white-rot basidiomycete fungus Dichomitus squalens.</title>
        <authorList>
            <consortium name="DOE Joint Genome Institute"/>
            <person name="Lopez S.C."/>
            <person name="Andreopoulos B."/>
            <person name="Pangilinan J."/>
            <person name="Lipzen A."/>
            <person name="Riley R."/>
            <person name="Ahrendt S."/>
            <person name="Ng V."/>
            <person name="Barry K."/>
            <person name="Daum C."/>
            <person name="Grigoriev I.V."/>
            <person name="Hilden K.S."/>
            <person name="Makela M.R."/>
            <person name="de Vries R.P."/>
        </authorList>
    </citation>
    <scope>NUCLEOTIDE SEQUENCE [LARGE SCALE GENOMIC DNA]</scope>
    <source>
        <strain evidence="3">OM18370.1</strain>
    </source>
</reference>
<name>A0A4Q9M772_9APHY</name>
<dbReference type="Gene3D" id="2.60.120.260">
    <property type="entry name" value="Galactose-binding domain-like"/>
    <property type="match status" value="1"/>
</dbReference>
<dbReference type="AlphaFoldDB" id="A0A4Q9M772"/>
<keyword evidence="2" id="KW-1133">Transmembrane helix</keyword>
<dbReference type="EMBL" id="ML143527">
    <property type="protein sequence ID" value="TBU22759.1"/>
    <property type="molecule type" value="Genomic_DNA"/>
</dbReference>
<feature type="compositionally biased region" description="Pro residues" evidence="1">
    <location>
        <begin position="140"/>
        <end position="151"/>
    </location>
</feature>
<keyword evidence="2" id="KW-0812">Transmembrane</keyword>
<sequence>MTSQFLVVDTDPAVQYPTKWDHMETAGPDWPGHVRQGAGVAGMNAIFSFTGTGIQVVGTLERSDKYGQPTTSYAIDGETVGTYTAPFTPDLHTGWNTTFFSKRDISPGTHEVVVTNTNGTSPNVFWLDYFLVDVDQASPNNPPTSAPPPTSVPTSTSTSVSTPTSTPNTSISPVNSVVTVATTRVSTFATTLASTAVVTASSPPLSSTLSQGSLTMAATDATTTNGSTSTAAGAGRTRGHPDNLATVVGAAGGVILLTLLVALFFLWRRRKQRSQDDIDPFPLSNGRQTSYSDTQASQSTPTRAADISAKAPTSTTALLFPTTVARTPGFSSNHSSSNDVSAVATDSFPAALVWPSNHSTMSPRCRSAVDGDLQDSIYTTPSTQPPTFHSKSDIDIGYSHVLLSPQPVSGYAPSESSAPAVAEAARAPWSALPQSGPRAQSLLGALSLRIESGTRLPERDMDSGLRLYNDVALPPAYTPD</sequence>
<evidence type="ECO:0000313" key="3">
    <source>
        <dbReference type="EMBL" id="TBU22759.1"/>
    </source>
</evidence>
<feature type="region of interest" description="Disordered" evidence="1">
    <location>
        <begin position="276"/>
        <end position="310"/>
    </location>
</feature>
<gene>
    <name evidence="3" type="ORF">BD311DRAFT_769785</name>
</gene>
<dbReference type="OrthoDB" id="2757989at2759"/>
<feature type="compositionally biased region" description="Low complexity" evidence="1">
    <location>
        <begin position="218"/>
        <end position="235"/>
    </location>
</feature>
<organism evidence="3">
    <name type="scientific">Dichomitus squalens</name>
    <dbReference type="NCBI Taxonomy" id="114155"/>
    <lineage>
        <taxon>Eukaryota</taxon>
        <taxon>Fungi</taxon>
        <taxon>Dikarya</taxon>
        <taxon>Basidiomycota</taxon>
        <taxon>Agaricomycotina</taxon>
        <taxon>Agaricomycetes</taxon>
        <taxon>Polyporales</taxon>
        <taxon>Polyporaceae</taxon>
        <taxon>Dichomitus</taxon>
    </lineage>
</organism>
<evidence type="ECO:0000256" key="2">
    <source>
        <dbReference type="SAM" id="Phobius"/>
    </source>
</evidence>
<proteinExistence type="predicted"/>
<evidence type="ECO:0000256" key="1">
    <source>
        <dbReference type="SAM" id="MobiDB-lite"/>
    </source>
</evidence>
<dbReference type="CDD" id="cd12087">
    <property type="entry name" value="TM_EGFR-like"/>
    <property type="match status" value="1"/>
</dbReference>
<dbReference type="Proteomes" id="UP000292957">
    <property type="component" value="Unassembled WGS sequence"/>
</dbReference>
<protein>
    <submittedName>
        <fullName evidence="3">Uncharacterized protein</fullName>
    </submittedName>
</protein>
<feature type="region of interest" description="Disordered" evidence="1">
    <location>
        <begin position="138"/>
        <end position="172"/>
    </location>
</feature>